<proteinExistence type="predicted"/>
<gene>
    <name evidence="1" type="ORF">V6R90_10630</name>
</gene>
<dbReference type="EMBL" id="JBEGDP010000010">
    <property type="protein sequence ID" value="MEQ7847735.1"/>
    <property type="molecule type" value="Genomic_DNA"/>
</dbReference>
<name>A0ABV1NYZ8_9ACTN</name>
<evidence type="ECO:0000313" key="1">
    <source>
        <dbReference type="EMBL" id="MEQ7847735.1"/>
    </source>
</evidence>
<dbReference type="Proteomes" id="UP001482520">
    <property type="component" value="Unassembled WGS sequence"/>
</dbReference>
<reference evidence="1 2" key="1">
    <citation type="submission" date="2024-02" db="EMBL/GenBank/DDBJ databases">
        <title>Full genome sequence of Nocardioides kribbensis.</title>
        <authorList>
            <person name="Poletto B.L."/>
            <person name="Silva G."/>
            <person name="Galante D."/>
            <person name="Campos K.R."/>
            <person name="Santos M.B.N."/>
            <person name="Sacchi C.T."/>
        </authorList>
    </citation>
    <scope>NUCLEOTIDE SEQUENCE [LARGE SCALE GENOMIC DNA]</scope>
    <source>
        <strain evidence="1 2">O4R</strain>
    </source>
</reference>
<organism evidence="1 2">
    <name type="scientific">Nocardioides kribbensis</name>
    <dbReference type="NCBI Taxonomy" id="305517"/>
    <lineage>
        <taxon>Bacteria</taxon>
        <taxon>Bacillati</taxon>
        <taxon>Actinomycetota</taxon>
        <taxon>Actinomycetes</taxon>
        <taxon>Propionibacteriales</taxon>
        <taxon>Nocardioidaceae</taxon>
        <taxon>Nocardioides</taxon>
    </lineage>
</organism>
<keyword evidence="2" id="KW-1185">Reference proteome</keyword>
<evidence type="ECO:0000313" key="2">
    <source>
        <dbReference type="Proteomes" id="UP001482520"/>
    </source>
</evidence>
<comment type="caution">
    <text evidence="1">The sequence shown here is derived from an EMBL/GenBank/DDBJ whole genome shotgun (WGS) entry which is preliminary data.</text>
</comment>
<sequence length="97" mass="9970">MADVAAGRVGKHAQTLVANTVLSVTFNDDLDSVEIAHDGTADLYLTVDGSTPVIGGDGSWCIPAGFGADTFYPPSANGTVVKVISAGTPKVWIQRGH</sequence>
<accession>A0ABV1NYZ8</accession>
<protein>
    <submittedName>
        <fullName evidence="1">Uncharacterized protein</fullName>
    </submittedName>
</protein>
<dbReference type="RefSeq" id="WP_349804653.1">
    <property type="nucleotide sequence ID" value="NZ_JBEGDP010000010.1"/>
</dbReference>